<accession>A0A1X6NX56</accession>
<dbReference type="EMBL" id="KV919013">
    <property type="protein sequence ID" value="OSX73188.1"/>
    <property type="molecule type" value="Genomic_DNA"/>
</dbReference>
<dbReference type="AlphaFoldDB" id="A0A1X6NX56"/>
<name>A0A1X6NX56_PORUM</name>
<dbReference type="Proteomes" id="UP000218209">
    <property type="component" value="Unassembled WGS sequence"/>
</dbReference>
<protein>
    <submittedName>
        <fullName evidence="1">Uncharacterized protein</fullName>
    </submittedName>
</protein>
<gene>
    <name evidence="1" type="ORF">BU14_0371s0021</name>
</gene>
<keyword evidence="2" id="KW-1185">Reference proteome</keyword>
<proteinExistence type="predicted"/>
<sequence length="43" mass="4948">MALDAAPPHARGWWLAVYRVRLGRSIRTGRARHQRTPPPTQGW</sequence>
<evidence type="ECO:0000313" key="1">
    <source>
        <dbReference type="EMBL" id="OSX73188.1"/>
    </source>
</evidence>
<reference evidence="1 2" key="1">
    <citation type="submission" date="2017-03" db="EMBL/GenBank/DDBJ databases">
        <title>WGS assembly of Porphyra umbilicalis.</title>
        <authorList>
            <person name="Brawley S.H."/>
            <person name="Blouin N.A."/>
            <person name="Ficko-Blean E."/>
            <person name="Wheeler G.L."/>
            <person name="Lohr M."/>
            <person name="Goodson H.V."/>
            <person name="Jenkins J.W."/>
            <person name="Blaby-Haas C.E."/>
            <person name="Helliwell K.E."/>
            <person name="Chan C."/>
            <person name="Marriage T."/>
            <person name="Bhattacharya D."/>
            <person name="Klein A.S."/>
            <person name="Badis Y."/>
            <person name="Brodie J."/>
            <person name="Cao Y."/>
            <person name="Collen J."/>
            <person name="Dittami S.M."/>
            <person name="Gachon C.M."/>
            <person name="Green B.R."/>
            <person name="Karpowicz S."/>
            <person name="Kim J.W."/>
            <person name="Kudahl U."/>
            <person name="Lin S."/>
            <person name="Michel G."/>
            <person name="Mittag M."/>
            <person name="Olson B.J."/>
            <person name="Pangilinan J."/>
            <person name="Peng Y."/>
            <person name="Qiu H."/>
            <person name="Shu S."/>
            <person name="Singer J.T."/>
            <person name="Smith A.G."/>
            <person name="Sprecher B.N."/>
            <person name="Wagner V."/>
            <person name="Wang W."/>
            <person name="Wang Z.-Y."/>
            <person name="Yan J."/>
            <person name="Yarish C."/>
            <person name="Zoeuner-Riek S."/>
            <person name="Zhuang Y."/>
            <person name="Zou Y."/>
            <person name="Lindquist E.A."/>
            <person name="Grimwood J."/>
            <person name="Barry K."/>
            <person name="Rokhsar D.S."/>
            <person name="Schmutz J."/>
            <person name="Stiller J.W."/>
            <person name="Grossman A.R."/>
            <person name="Prochnik S.E."/>
        </authorList>
    </citation>
    <scope>NUCLEOTIDE SEQUENCE [LARGE SCALE GENOMIC DNA]</scope>
    <source>
        <strain evidence="1">4086291</strain>
    </source>
</reference>
<evidence type="ECO:0000313" key="2">
    <source>
        <dbReference type="Proteomes" id="UP000218209"/>
    </source>
</evidence>
<organism evidence="1 2">
    <name type="scientific">Porphyra umbilicalis</name>
    <name type="common">Purple laver</name>
    <name type="synonym">Red alga</name>
    <dbReference type="NCBI Taxonomy" id="2786"/>
    <lineage>
        <taxon>Eukaryota</taxon>
        <taxon>Rhodophyta</taxon>
        <taxon>Bangiophyceae</taxon>
        <taxon>Bangiales</taxon>
        <taxon>Bangiaceae</taxon>
        <taxon>Porphyra</taxon>
    </lineage>
</organism>